<dbReference type="AlphaFoldDB" id="A0A9D4LJX6"/>
<keyword evidence="2" id="KW-1185">Reference proteome</keyword>
<evidence type="ECO:0000313" key="2">
    <source>
        <dbReference type="Proteomes" id="UP000828390"/>
    </source>
</evidence>
<sequence length="97" mass="11472">MKGKYAGPYSIPAETLKTDVETSVELLYPLLSKIWEEEVIPKRVARVRPHQALKYRRPSFLLQKPKNHTVDFQHLFNLSLYTEYLPSFDFRGRSYNI</sequence>
<reference evidence="1" key="2">
    <citation type="submission" date="2020-11" db="EMBL/GenBank/DDBJ databases">
        <authorList>
            <person name="McCartney M.A."/>
            <person name="Auch B."/>
            <person name="Kono T."/>
            <person name="Mallez S."/>
            <person name="Becker A."/>
            <person name="Gohl D.M."/>
            <person name="Silverstein K.A.T."/>
            <person name="Koren S."/>
            <person name="Bechman K.B."/>
            <person name="Herman A."/>
            <person name="Abrahante J.E."/>
            <person name="Garbe J."/>
        </authorList>
    </citation>
    <scope>NUCLEOTIDE SEQUENCE</scope>
    <source>
        <strain evidence="1">Duluth1</strain>
        <tissue evidence="1">Whole animal</tissue>
    </source>
</reference>
<gene>
    <name evidence="1" type="ORF">DPMN_100810</name>
</gene>
<name>A0A9D4LJX6_DREPO</name>
<dbReference type="EMBL" id="JAIWYP010000003">
    <property type="protein sequence ID" value="KAH3858191.1"/>
    <property type="molecule type" value="Genomic_DNA"/>
</dbReference>
<reference evidence="1" key="1">
    <citation type="journal article" date="2019" name="bioRxiv">
        <title>The Genome of the Zebra Mussel, Dreissena polymorpha: A Resource for Invasive Species Research.</title>
        <authorList>
            <person name="McCartney M.A."/>
            <person name="Auch B."/>
            <person name="Kono T."/>
            <person name="Mallez S."/>
            <person name="Zhang Y."/>
            <person name="Obille A."/>
            <person name="Becker A."/>
            <person name="Abrahante J.E."/>
            <person name="Garbe J."/>
            <person name="Badalamenti J.P."/>
            <person name="Herman A."/>
            <person name="Mangelson H."/>
            <person name="Liachko I."/>
            <person name="Sullivan S."/>
            <person name="Sone E.D."/>
            <person name="Koren S."/>
            <person name="Silverstein K.A.T."/>
            <person name="Beckman K.B."/>
            <person name="Gohl D.M."/>
        </authorList>
    </citation>
    <scope>NUCLEOTIDE SEQUENCE</scope>
    <source>
        <strain evidence="1">Duluth1</strain>
        <tissue evidence="1">Whole animal</tissue>
    </source>
</reference>
<organism evidence="1 2">
    <name type="scientific">Dreissena polymorpha</name>
    <name type="common">Zebra mussel</name>
    <name type="synonym">Mytilus polymorpha</name>
    <dbReference type="NCBI Taxonomy" id="45954"/>
    <lineage>
        <taxon>Eukaryota</taxon>
        <taxon>Metazoa</taxon>
        <taxon>Spiralia</taxon>
        <taxon>Lophotrochozoa</taxon>
        <taxon>Mollusca</taxon>
        <taxon>Bivalvia</taxon>
        <taxon>Autobranchia</taxon>
        <taxon>Heteroconchia</taxon>
        <taxon>Euheterodonta</taxon>
        <taxon>Imparidentia</taxon>
        <taxon>Neoheterodontei</taxon>
        <taxon>Myida</taxon>
        <taxon>Dreissenoidea</taxon>
        <taxon>Dreissenidae</taxon>
        <taxon>Dreissena</taxon>
    </lineage>
</organism>
<dbReference type="Proteomes" id="UP000828390">
    <property type="component" value="Unassembled WGS sequence"/>
</dbReference>
<comment type="caution">
    <text evidence="1">The sequence shown here is derived from an EMBL/GenBank/DDBJ whole genome shotgun (WGS) entry which is preliminary data.</text>
</comment>
<proteinExistence type="predicted"/>
<evidence type="ECO:0000313" key="1">
    <source>
        <dbReference type="EMBL" id="KAH3858191.1"/>
    </source>
</evidence>
<accession>A0A9D4LJX6</accession>
<protein>
    <submittedName>
        <fullName evidence="1">Uncharacterized protein</fullName>
    </submittedName>
</protein>